<comment type="caution">
    <text evidence="4">The sequence shown here is derived from an EMBL/GenBank/DDBJ whole genome shotgun (WGS) entry which is preliminary data.</text>
</comment>
<organism evidence="4 5">
    <name type="scientific">Menidia menidia</name>
    <name type="common">Atlantic silverside</name>
    <dbReference type="NCBI Taxonomy" id="238744"/>
    <lineage>
        <taxon>Eukaryota</taxon>
        <taxon>Metazoa</taxon>
        <taxon>Chordata</taxon>
        <taxon>Craniata</taxon>
        <taxon>Vertebrata</taxon>
        <taxon>Euteleostomi</taxon>
        <taxon>Actinopterygii</taxon>
        <taxon>Neopterygii</taxon>
        <taxon>Teleostei</taxon>
        <taxon>Neoteleostei</taxon>
        <taxon>Acanthomorphata</taxon>
        <taxon>Ovalentaria</taxon>
        <taxon>Atherinomorphae</taxon>
        <taxon>Atheriniformes</taxon>
        <taxon>Atherinopsidae</taxon>
        <taxon>Menidiinae</taxon>
        <taxon>Menidia</taxon>
    </lineage>
</organism>
<dbReference type="InterPro" id="IPR001304">
    <property type="entry name" value="C-type_lectin-like"/>
</dbReference>
<keyword evidence="1" id="KW-1015">Disulfide bond</keyword>
<keyword evidence="5" id="KW-1185">Reference proteome</keyword>
<feature type="chain" id="PRO_5035830681" evidence="2">
    <location>
        <begin position="19"/>
        <end position="237"/>
    </location>
</feature>
<evidence type="ECO:0000256" key="2">
    <source>
        <dbReference type="SAM" id="SignalP"/>
    </source>
</evidence>
<evidence type="ECO:0000256" key="1">
    <source>
        <dbReference type="ARBA" id="ARBA00023157"/>
    </source>
</evidence>
<dbReference type="PROSITE" id="PS00615">
    <property type="entry name" value="C_TYPE_LECTIN_1"/>
    <property type="match status" value="1"/>
</dbReference>
<dbReference type="SUPFAM" id="SSF56436">
    <property type="entry name" value="C-type lectin-like"/>
    <property type="match status" value="2"/>
</dbReference>
<evidence type="ECO:0000259" key="3">
    <source>
        <dbReference type="PROSITE" id="PS50041"/>
    </source>
</evidence>
<evidence type="ECO:0000313" key="4">
    <source>
        <dbReference type="EMBL" id="CAG5947162.1"/>
    </source>
</evidence>
<dbReference type="OrthoDB" id="5858677at2759"/>
<feature type="domain" description="C-type lectin" evidence="3">
    <location>
        <begin position="21"/>
        <end position="124"/>
    </location>
</feature>
<protein>
    <submittedName>
        <fullName evidence="4">(Atlantic silverside) hypothetical protein</fullName>
    </submittedName>
</protein>
<dbReference type="InterPro" id="IPR018378">
    <property type="entry name" value="C-type_lectin_CS"/>
</dbReference>
<dbReference type="SMART" id="SM00034">
    <property type="entry name" value="CLECT"/>
    <property type="match status" value="2"/>
</dbReference>
<name>A0A8S4BB70_9TELE</name>
<dbReference type="InterPro" id="IPR016186">
    <property type="entry name" value="C-type_lectin-like/link_sf"/>
</dbReference>
<feature type="signal peptide" evidence="2">
    <location>
        <begin position="1"/>
        <end position="18"/>
    </location>
</feature>
<sequence length="237" mass="27160">METLVLRLLIITSAGALSEKHVFIDKQETWPDARQHCREEYTDLSPITNEVEEGVLKQFAGEDKSGWIGLYWDKDVKKWKWSGGDNVTNQNWLNGIPDIATNAKWTSDGWRAVSGLNKIHFFCLNLIVVQEKKTWEEALVHCTEHHSSLTSLLSKSETLLAQNRIRNATVTEEIWIGLRYLGDSWLWVNGDPLVYSSWPEGGDQDHLCPIWRRCGALTKEGVWENIGCHEKLHFICA</sequence>
<reference evidence="4" key="1">
    <citation type="submission" date="2021-05" db="EMBL/GenBank/DDBJ databases">
        <authorList>
            <person name="Tigano A."/>
        </authorList>
    </citation>
    <scope>NUCLEOTIDE SEQUENCE</scope>
</reference>
<gene>
    <name evidence="4" type="ORF">MMEN_LOCUS14190</name>
</gene>
<evidence type="ECO:0000313" key="5">
    <source>
        <dbReference type="Proteomes" id="UP000677803"/>
    </source>
</evidence>
<dbReference type="Gene3D" id="3.10.100.10">
    <property type="entry name" value="Mannose-Binding Protein A, subunit A"/>
    <property type="match status" value="2"/>
</dbReference>
<dbReference type="PROSITE" id="PS50041">
    <property type="entry name" value="C_TYPE_LECTIN_2"/>
    <property type="match status" value="2"/>
</dbReference>
<keyword evidence="2" id="KW-0732">Signal</keyword>
<dbReference type="PANTHER" id="PTHR45784">
    <property type="entry name" value="C-TYPE LECTIN DOMAIN FAMILY 20 MEMBER A-RELATED"/>
    <property type="match status" value="1"/>
</dbReference>
<dbReference type="AlphaFoldDB" id="A0A8S4BB70"/>
<dbReference type="Proteomes" id="UP000677803">
    <property type="component" value="Unassembled WGS sequence"/>
</dbReference>
<dbReference type="EMBL" id="CAJRST010017779">
    <property type="protein sequence ID" value="CAG5947162.1"/>
    <property type="molecule type" value="Genomic_DNA"/>
</dbReference>
<dbReference type="Pfam" id="PF00059">
    <property type="entry name" value="Lectin_C"/>
    <property type="match status" value="2"/>
</dbReference>
<accession>A0A8S4BB70</accession>
<proteinExistence type="predicted"/>
<dbReference type="InterPro" id="IPR016187">
    <property type="entry name" value="CTDL_fold"/>
</dbReference>
<dbReference type="PANTHER" id="PTHR45784:SF8">
    <property type="entry name" value="C-TYPE MANNOSE RECEPTOR 2-RELATED"/>
    <property type="match status" value="1"/>
</dbReference>
<feature type="domain" description="C-type lectin" evidence="3">
    <location>
        <begin position="119"/>
        <end position="237"/>
    </location>
</feature>